<dbReference type="Gene3D" id="3.90.226.10">
    <property type="entry name" value="2-enoyl-CoA Hydratase, Chain A, domain 1"/>
    <property type="match status" value="1"/>
</dbReference>
<comment type="caution">
    <text evidence="4">The sequence shown here is derived from an EMBL/GenBank/DDBJ whole genome shotgun (WGS) entry which is preliminary data.</text>
</comment>
<evidence type="ECO:0000256" key="3">
    <source>
        <dbReference type="ARBA" id="ARBA00023235"/>
    </source>
</evidence>
<evidence type="ECO:0000313" key="4">
    <source>
        <dbReference type="EMBL" id="OWT59300.1"/>
    </source>
</evidence>
<name>A0A225MH82_9BURK</name>
<dbReference type="InterPro" id="IPR001753">
    <property type="entry name" value="Enoyl-CoA_hydra/iso"/>
</dbReference>
<dbReference type="Pfam" id="PF00378">
    <property type="entry name" value="ECH_1"/>
    <property type="match status" value="1"/>
</dbReference>
<dbReference type="PANTHER" id="PTHR43684">
    <property type="match status" value="1"/>
</dbReference>
<accession>A0A225MH82</accession>
<keyword evidence="2" id="KW-0576">Peroxisome</keyword>
<dbReference type="EMBL" id="NJIH01000007">
    <property type="protein sequence ID" value="OWT59300.1"/>
    <property type="molecule type" value="Genomic_DNA"/>
</dbReference>
<keyword evidence="3" id="KW-0413">Isomerase</keyword>
<keyword evidence="5" id="KW-1185">Reference proteome</keyword>
<evidence type="ECO:0000256" key="1">
    <source>
        <dbReference type="ARBA" id="ARBA00004275"/>
    </source>
</evidence>
<dbReference type="GO" id="GO:0004165">
    <property type="term" value="F:delta(3)-delta(2)-enoyl-CoA isomerase activity"/>
    <property type="evidence" value="ECO:0007669"/>
    <property type="project" value="UniProtKB-ARBA"/>
</dbReference>
<dbReference type="Proteomes" id="UP000214603">
    <property type="component" value="Unassembled WGS sequence"/>
</dbReference>
<dbReference type="AlphaFoldDB" id="A0A225MH82"/>
<protein>
    <submittedName>
        <fullName evidence="4">Enoyl-CoA hydratase</fullName>
    </submittedName>
</protein>
<dbReference type="InterPro" id="IPR051053">
    <property type="entry name" value="ECH/Chromodomain_protein"/>
</dbReference>
<evidence type="ECO:0000256" key="2">
    <source>
        <dbReference type="ARBA" id="ARBA00023140"/>
    </source>
</evidence>
<dbReference type="CDD" id="cd06558">
    <property type="entry name" value="crotonase-like"/>
    <property type="match status" value="1"/>
</dbReference>
<proteinExistence type="predicted"/>
<reference evidence="5" key="1">
    <citation type="submission" date="2017-06" db="EMBL/GenBank/DDBJ databases">
        <title>Herbaspirillum phytohormonus sp. nov., isolated from the root nodule of Robinia pseudoacacia in lead-zinc mine.</title>
        <authorList>
            <person name="Fan M."/>
            <person name="Lin Y."/>
        </authorList>
    </citation>
    <scope>NUCLEOTIDE SEQUENCE [LARGE SCALE GENOMIC DNA]</scope>
    <source>
        <strain evidence="5">SC-089</strain>
    </source>
</reference>
<dbReference type="OrthoDB" id="9797151at2"/>
<evidence type="ECO:0000313" key="5">
    <source>
        <dbReference type="Proteomes" id="UP000214603"/>
    </source>
</evidence>
<comment type="subcellular location">
    <subcellularLocation>
        <location evidence="1">Peroxisome</location>
    </subcellularLocation>
</comment>
<dbReference type="InterPro" id="IPR029045">
    <property type="entry name" value="ClpP/crotonase-like_dom_sf"/>
</dbReference>
<dbReference type="PANTHER" id="PTHR43684:SF1">
    <property type="entry name" value="ENOYL-COA DELTA ISOMERASE 2"/>
    <property type="match status" value="1"/>
</dbReference>
<organism evidence="4 5">
    <name type="scientific">Candidimonas nitroreducens</name>
    <dbReference type="NCBI Taxonomy" id="683354"/>
    <lineage>
        <taxon>Bacteria</taxon>
        <taxon>Pseudomonadati</taxon>
        <taxon>Pseudomonadota</taxon>
        <taxon>Betaproteobacteria</taxon>
        <taxon>Burkholderiales</taxon>
        <taxon>Alcaligenaceae</taxon>
        <taxon>Candidimonas</taxon>
    </lineage>
</organism>
<dbReference type="SUPFAM" id="SSF52096">
    <property type="entry name" value="ClpP/crotonase"/>
    <property type="match status" value="1"/>
</dbReference>
<gene>
    <name evidence="4" type="ORF">CEY11_13225</name>
</gene>
<sequence length="246" mass="26520">MIKTTHSDKRYEVLIDRPQQRNAINAAMYTEMKAALLAAAADPECRAVILSGAGGHFTAGNDLKDFQAPRDENDSPALAFLRTLADLDIPVIAAVEGQAVGIGVTLLQHCDFVYASETARLRMPFVALGLCPEGGSSLLMAQIAGSRNAARWLLAAEPFDARQACEAGLVTAVSAAGQALADARAQADTLAKLPVAALRLTKHMLKQAQREPLARAFDNERDNFRARLQSAEAQDAFRRFFAREKG</sequence>